<dbReference type="RefSeq" id="WP_203656454.1">
    <property type="nucleotide sequence ID" value="NZ_BAAAZM010000004.1"/>
</dbReference>
<organism evidence="1 2">
    <name type="scientific">Actinocatenispora rupis</name>
    <dbReference type="NCBI Taxonomy" id="519421"/>
    <lineage>
        <taxon>Bacteria</taxon>
        <taxon>Bacillati</taxon>
        <taxon>Actinomycetota</taxon>
        <taxon>Actinomycetes</taxon>
        <taxon>Micromonosporales</taxon>
        <taxon>Micromonosporaceae</taxon>
        <taxon>Actinocatenispora</taxon>
    </lineage>
</organism>
<reference evidence="1" key="1">
    <citation type="submission" date="2021-01" db="EMBL/GenBank/DDBJ databases">
        <title>Whole genome shotgun sequence of Actinocatenispora rupis NBRC 107355.</title>
        <authorList>
            <person name="Komaki H."/>
            <person name="Tamura T."/>
        </authorList>
    </citation>
    <scope>NUCLEOTIDE SEQUENCE</scope>
    <source>
        <strain evidence="1">NBRC 107355</strain>
    </source>
</reference>
<dbReference type="EMBL" id="BOMB01000010">
    <property type="protein sequence ID" value="GID10862.1"/>
    <property type="molecule type" value="Genomic_DNA"/>
</dbReference>
<accession>A0A8J3J2N2</accession>
<proteinExistence type="predicted"/>
<name>A0A8J3J2N2_9ACTN</name>
<sequence length="108" mass="11566">MTLQYLVGEVSWRLAELAAAADDGPARELSALRRRAETAPLPLLGPVLLDALRVAERVAAESLRRGDVSSFVRQSAASTELYGFALCADLVDERLVVAPGGTVEEVCR</sequence>
<evidence type="ECO:0000313" key="1">
    <source>
        <dbReference type="EMBL" id="GID10862.1"/>
    </source>
</evidence>
<dbReference type="AlphaFoldDB" id="A0A8J3J2N2"/>
<gene>
    <name evidence="1" type="ORF">Aru02nite_17510</name>
</gene>
<comment type="caution">
    <text evidence="1">The sequence shown here is derived from an EMBL/GenBank/DDBJ whole genome shotgun (WGS) entry which is preliminary data.</text>
</comment>
<keyword evidence="2" id="KW-1185">Reference proteome</keyword>
<dbReference type="Proteomes" id="UP000612808">
    <property type="component" value="Unassembled WGS sequence"/>
</dbReference>
<evidence type="ECO:0000313" key="2">
    <source>
        <dbReference type="Proteomes" id="UP000612808"/>
    </source>
</evidence>
<protein>
    <submittedName>
        <fullName evidence="1">Uncharacterized protein</fullName>
    </submittedName>
</protein>